<dbReference type="AlphaFoldDB" id="A0A9W9KHD6"/>
<reference evidence="6" key="1">
    <citation type="submission" date="2022-11" db="EMBL/GenBank/DDBJ databases">
        <authorList>
            <person name="Petersen C."/>
        </authorList>
    </citation>
    <scope>NUCLEOTIDE SEQUENCE</scope>
    <source>
        <strain evidence="6">IBT 34128</strain>
    </source>
</reference>
<gene>
    <name evidence="6" type="ORF">NUU61_002559</name>
</gene>
<accession>A0A9W9KHD6</accession>
<dbReference type="InterPro" id="IPR022093">
    <property type="entry name" value="Rad26-like_helical"/>
</dbReference>
<feature type="compositionally biased region" description="Basic and acidic residues" evidence="2">
    <location>
        <begin position="317"/>
        <end position="329"/>
    </location>
</feature>
<dbReference type="InterPro" id="IPR048380">
    <property type="entry name" value="Rad26-like_N"/>
</dbReference>
<feature type="domain" description="Rad26-like N-terminal" evidence="5">
    <location>
        <begin position="332"/>
        <end position="377"/>
    </location>
</feature>
<feature type="compositionally biased region" description="Polar residues" evidence="2">
    <location>
        <begin position="31"/>
        <end position="55"/>
    </location>
</feature>
<feature type="region of interest" description="Disordered" evidence="2">
    <location>
        <begin position="231"/>
        <end position="329"/>
    </location>
</feature>
<feature type="domain" description="Rad26-like helical repeats" evidence="3">
    <location>
        <begin position="433"/>
        <end position="654"/>
    </location>
</feature>
<dbReference type="EMBL" id="JAPMSZ010000004">
    <property type="protein sequence ID" value="KAJ5105212.1"/>
    <property type="molecule type" value="Genomic_DNA"/>
</dbReference>
<protein>
    <recommendedName>
        <fullName evidence="8">DNA repair protein Rad26</fullName>
    </recommendedName>
</protein>
<dbReference type="InterPro" id="IPR048379">
    <property type="entry name" value="Rad26-like_C"/>
</dbReference>
<comment type="caution">
    <text evidence="6">The sequence shown here is derived from an EMBL/GenBank/DDBJ whole genome shotgun (WGS) entry which is preliminary data.</text>
</comment>
<dbReference type="Proteomes" id="UP001141434">
    <property type="component" value="Unassembled WGS sequence"/>
</dbReference>
<name>A0A9W9KHD6_9EURO</name>
<evidence type="ECO:0000259" key="3">
    <source>
        <dbReference type="Pfam" id="PF12331"/>
    </source>
</evidence>
<evidence type="ECO:0000259" key="5">
    <source>
        <dbReference type="Pfam" id="PF21048"/>
    </source>
</evidence>
<organism evidence="6 7">
    <name type="scientific">Penicillium alfredii</name>
    <dbReference type="NCBI Taxonomy" id="1506179"/>
    <lineage>
        <taxon>Eukaryota</taxon>
        <taxon>Fungi</taxon>
        <taxon>Dikarya</taxon>
        <taxon>Ascomycota</taxon>
        <taxon>Pezizomycotina</taxon>
        <taxon>Eurotiomycetes</taxon>
        <taxon>Eurotiomycetidae</taxon>
        <taxon>Eurotiales</taxon>
        <taxon>Aspergillaceae</taxon>
        <taxon>Penicillium</taxon>
    </lineage>
</organism>
<reference evidence="6" key="2">
    <citation type="journal article" date="2023" name="IMA Fungus">
        <title>Comparative genomic study of the Penicillium genus elucidates a diverse pangenome and 15 lateral gene transfer events.</title>
        <authorList>
            <person name="Petersen C."/>
            <person name="Sorensen T."/>
            <person name="Nielsen M.R."/>
            <person name="Sondergaard T.E."/>
            <person name="Sorensen J.L."/>
            <person name="Fitzpatrick D.A."/>
            <person name="Frisvad J.C."/>
            <person name="Nielsen K.L."/>
        </authorList>
    </citation>
    <scope>NUCLEOTIDE SEQUENCE</scope>
    <source>
        <strain evidence="6">IBT 34128</strain>
    </source>
</reference>
<keyword evidence="1" id="KW-0175">Coiled coil</keyword>
<feature type="coiled-coil region" evidence="1">
    <location>
        <begin position="127"/>
        <end position="161"/>
    </location>
</feature>
<keyword evidence="7" id="KW-1185">Reference proteome</keyword>
<dbReference type="GeneID" id="81392309"/>
<feature type="domain" description="Rad26-like C-terminal" evidence="4">
    <location>
        <begin position="661"/>
        <end position="724"/>
    </location>
</feature>
<evidence type="ECO:0000256" key="2">
    <source>
        <dbReference type="SAM" id="MobiDB-lite"/>
    </source>
</evidence>
<proteinExistence type="predicted"/>
<dbReference type="Pfam" id="PF21046">
    <property type="entry name" value="Rad26-like_C"/>
    <property type="match status" value="1"/>
</dbReference>
<feature type="region of interest" description="Disordered" evidence="2">
    <location>
        <begin position="31"/>
        <end position="66"/>
    </location>
</feature>
<evidence type="ECO:0000256" key="1">
    <source>
        <dbReference type="SAM" id="Coils"/>
    </source>
</evidence>
<dbReference type="RefSeq" id="XP_056514208.1">
    <property type="nucleotide sequence ID" value="XM_056653141.1"/>
</dbReference>
<dbReference type="OrthoDB" id="5245063at2759"/>
<evidence type="ECO:0008006" key="8">
    <source>
        <dbReference type="Google" id="ProtNLM"/>
    </source>
</evidence>
<evidence type="ECO:0000313" key="6">
    <source>
        <dbReference type="EMBL" id="KAJ5105212.1"/>
    </source>
</evidence>
<evidence type="ECO:0000259" key="4">
    <source>
        <dbReference type="Pfam" id="PF21046"/>
    </source>
</evidence>
<evidence type="ECO:0000313" key="7">
    <source>
        <dbReference type="Proteomes" id="UP001141434"/>
    </source>
</evidence>
<sequence length="730" mass="81997">MEDNDDDYFSDDFDALPPGTLYELEQHAFQATQASATQHDAQPVQNERTVQNQATLKPPPRLHTGLTNEYDTLEVGELEAEVHDNAVMTSALPPGHHVMAEDSGWTINGGMEDPMDVDDESGQLHAYSEFHARLEQLAQEKEQMQRELAAAKAQAETKAGEIAIIRSKQTRMTQDYDRQLATLRKAMADETAKHKEQVEAAMSEGKMLATENIFLQQDLVEETYQLRNYKAKQKTDKAPPVTPRKSRALPFRDGFDDEEIAVQSPSKSATRSRRVTPTVPGKRKRQASHDNPTPLQLSPVGELVMGDAPDGPEIIADEDRRSPGAASRDQRLMKRLLNHRMIPDQETDLEAMAKLSFPSAPRRPISSFIMDEIAHLETGCFVLDYTQTVGSLWQRALTERFYEPVPRFAAIVRYVLTLDDAPLPEIMTSLLGVLQDSVEVNAVPRFRYSPAAREKARVLRQTPQSDLQPRVDSTEALRLLYYIACETLHLKSALESFWRQIRHTFILVMLHGSQPLKDIVLILNLLSTSIRPDSFGPIMPSDENQADVQKWIIDRLTFMLSESAQPDEGIEPYTPYDICAMRLEVLLLLEALAFNPVAPSREHGSAIIAAHSNALARLFRSMHDEIDALYSSPPEQDLRVSLVNGLMRLIFGVMRRHGPSINMQEKLACVPGSKQKHLVVLTRLAFCDGSVLEAGIDDETVDMAHELLEEWTNPQEAEALAEAFPSSRRE</sequence>
<dbReference type="Pfam" id="PF21048">
    <property type="entry name" value="Rad26-like_N"/>
    <property type="match status" value="1"/>
</dbReference>
<dbReference type="Pfam" id="PF12331">
    <property type="entry name" value="Rad26-like_helical_rpts"/>
    <property type="match status" value="1"/>
</dbReference>